<evidence type="ECO:0000256" key="3">
    <source>
        <dbReference type="PROSITE-ProRule" id="PRU00176"/>
    </source>
</evidence>
<evidence type="ECO:0000256" key="4">
    <source>
        <dbReference type="SAM" id="MobiDB-lite"/>
    </source>
</evidence>
<evidence type="ECO:0000259" key="5">
    <source>
        <dbReference type="PROSITE" id="PS50102"/>
    </source>
</evidence>
<feature type="compositionally biased region" description="Basic and acidic residues" evidence="4">
    <location>
        <begin position="83"/>
        <end position="107"/>
    </location>
</feature>
<dbReference type="AlphaFoldDB" id="A0A8R1I8R9"/>
<dbReference type="EnsemblMetazoa" id="CJA18504.1">
    <property type="protein sequence ID" value="CJA18504.1"/>
    <property type="gene ID" value="WBGene00137708"/>
</dbReference>
<feature type="compositionally biased region" description="Basic and acidic residues" evidence="4">
    <location>
        <begin position="234"/>
        <end position="259"/>
    </location>
</feature>
<name>A0A8R1I8R9_CAEJA</name>
<keyword evidence="1" id="KW-0677">Repeat</keyword>
<dbReference type="PROSITE" id="PS50102">
    <property type="entry name" value="RRM"/>
    <property type="match status" value="2"/>
</dbReference>
<dbReference type="Proteomes" id="UP000005237">
    <property type="component" value="Unassembled WGS sequence"/>
</dbReference>
<feature type="region of interest" description="Disordered" evidence="4">
    <location>
        <begin position="212"/>
        <end position="465"/>
    </location>
</feature>
<dbReference type="InterPro" id="IPR050666">
    <property type="entry name" value="ESRP"/>
</dbReference>
<evidence type="ECO:0000313" key="7">
    <source>
        <dbReference type="Proteomes" id="UP000005237"/>
    </source>
</evidence>
<dbReference type="InterPro" id="IPR012677">
    <property type="entry name" value="Nucleotide-bd_a/b_plait_sf"/>
</dbReference>
<protein>
    <recommendedName>
        <fullName evidence="5">RRM domain-containing protein</fullName>
    </recommendedName>
</protein>
<dbReference type="InterPro" id="IPR000504">
    <property type="entry name" value="RRM_dom"/>
</dbReference>
<feature type="domain" description="RRM" evidence="5">
    <location>
        <begin position="5"/>
        <end position="79"/>
    </location>
</feature>
<feature type="compositionally biased region" description="Low complexity" evidence="4">
    <location>
        <begin position="445"/>
        <end position="457"/>
    </location>
</feature>
<feature type="compositionally biased region" description="Gly residues" evidence="4">
    <location>
        <begin position="373"/>
        <end position="383"/>
    </location>
</feature>
<feature type="domain" description="RRM" evidence="5">
    <location>
        <begin position="118"/>
        <end position="195"/>
    </location>
</feature>
<feature type="region of interest" description="Disordered" evidence="4">
    <location>
        <begin position="83"/>
        <end position="115"/>
    </location>
</feature>
<reference evidence="6" key="2">
    <citation type="submission" date="2022-06" db="UniProtKB">
        <authorList>
            <consortium name="EnsemblMetazoa"/>
        </authorList>
    </citation>
    <scope>IDENTIFICATION</scope>
    <source>
        <strain evidence="6">DF5081</strain>
    </source>
</reference>
<dbReference type="InterPro" id="IPR035979">
    <property type="entry name" value="RBD_domain_sf"/>
</dbReference>
<keyword evidence="7" id="KW-1185">Reference proteome</keyword>
<evidence type="ECO:0000256" key="1">
    <source>
        <dbReference type="ARBA" id="ARBA00022737"/>
    </source>
</evidence>
<reference evidence="7" key="1">
    <citation type="submission" date="2010-08" db="EMBL/GenBank/DDBJ databases">
        <authorList>
            <consortium name="Caenorhabditis japonica Sequencing Consortium"/>
            <person name="Wilson R.K."/>
        </authorList>
    </citation>
    <scope>NUCLEOTIDE SEQUENCE [LARGE SCALE GENOMIC DNA]</scope>
    <source>
        <strain evidence="7">DF5081</strain>
    </source>
</reference>
<proteinExistence type="predicted"/>
<evidence type="ECO:0000256" key="2">
    <source>
        <dbReference type="ARBA" id="ARBA00022884"/>
    </source>
</evidence>
<dbReference type="Gene3D" id="3.30.70.330">
    <property type="match status" value="3"/>
</dbReference>
<organism evidence="6 7">
    <name type="scientific">Caenorhabditis japonica</name>
    <dbReference type="NCBI Taxonomy" id="281687"/>
    <lineage>
        <taxon>Eukaryota</taxon>
        <taxon>Metazoa</taxon>
        <taxon>Ecdysozoa</taxon>
        <taxon>Nematoda</taxon>
        <taxon>Chromadorea</taxon>
        <taxon>Rhabditida</taxon>
        <taxon>Rhabditina</taxon>
        <taxon>Rhabditomorpha</taxon>
        <taxon>Rhabditoidea</taxon>
        <taxon>Rhabditidae</taxon>
        <taxon>Peloderinae</taxon>
        <taxon>Caenorhabditis</taxon>
    </lineage>
</organism>
<dbReference type="SMART" id="SM00360">
    <property type="entry name" value="RRM"/>
    <property type="match status" value="3"/>
</dbReference>
<dbReference type="CDD" id="cd12254">
    <property type="entry name" value="RRM_hnRNPH_ESRPs_RBM12_like"/>
    <property type="match status" value="2"/>
</dbReference>
<dbReference type="Pfam" id="PF00076">
    <property type="entry name" value="RRM_1"/>
    <property type="match status" value="2"/>
</dbReference>
<dbReference type="PANTHER" id="PTHR13976">
    <property type="entry name" value="HETEROGENEOUS NUCLEAR RIBONUCLEOPROTEIN-RELATED"/>
    <property type="match status" value="1"/>
</dbReference>
<accession>A0A8R1I8R9</accession>
<evidence type="ECO:0000313" key="6">
    <source>
        <dbReference type="EnsemblMetazoa" id="CJA18504.1"/>
    </source>
</evidence>
<feature type="compositionally biased region" description="Basic and acidic residues" evidence="4">
    <location>
        <begin position="302"/>
        <end position="340"/>
    </location>
</feature>
<dbReference type="SUPFAM" id="SSF54928">
    <property type="entry name" value="RNA-binding domain, RBD"/>
    <property type="match status" value="3"/>
</dbReference>
<feature type="compositionally biased region" description="Basic and acidic residues" evidence="4">
    <location>
        <begin position="431"/>
        <end position="444"/>
    </location>
</feature>
<sequence length="548" mass="61605">MTKDFEVLCRGIPWECTDNQLRDFFGDSGIESVDIPRRNGRAQGDATVTFTNEDDYKNALKKDREHMGTRYIEVFTADSAPRKRIDRDRDDFRRSGPPRDRYSDRRSGGMGGSSNGEAIVRLRGLPFSVTMRDITDFLAPLPIVRDGVLLPDQQRGRPSGEAYVCFENMESVQIAKQRHMKNIGHRYIEVFEASFREMSRFADDNGLRVPRFGPQPFVSGPPAGGPPRGAYDPYADRDGYRRDSGPRREPDDPYARPRQDMYQSYGSTYDPYPQPSAYGGGGAQAVGYYDSLAPKAGGFDGYGRDRLDQRDPRAPLDPRDARDPRDFDQRDRPSDGRRAAPVDPYTGEPRYSEYGGGSGFDSRDSRDPYWRGGNSGPPAGAGGPPVPAARDPYSAGDSWASGGGAPPSDRDRYVGYPSEPYAQREGGGAMRRPEYGRSDDRYAKPDPYGYGRGPDYGARSAAPPAAQNQQFILRMRGIPFRATENDVYEFFHPSRPNNVELLRDAYQRLSGDARVIFYNRKDYDDALMKDKHYLGERYIEIIPDNGRY</sequence>
<keyword evidence="2 3" id="KW-0694">RNA-binding</keyword>
<feature type="compositionally biased region" description="Low complexity" evidence="4">
    <location>
        <begin position="388"/>
        <end position="400"/>
    </location>
</feature>
<dbReference type="GO" id="GO:0003723">
    <property type="term" value="F:RNA binding"/>
    <property type="evidence" value="ECO:0007669"/>
    <property type="project" value="UniProtKB-UniRule"/>
</dbReference>